<evidence type="ECO:0000313" key="3">
    <source>
        <dbReference type="EMBL" id="JAD16507.1"/>
    </source>
</evidence>
<reference evidence="3" key="2">
    <citation type="journal article" date="2015" name="Data Brief">
        <title>Shoot transcriptome of the giant reed, Arundo donax.</title>
        <authorList>
            <person name="Barrero R.A."/>
            <person name="Guerrero F.D."/>
            <person name="Moolhuijzen P."/>
            <person name="Goolsby J.A."/>
            <person name="Tidwell J."/>
            <person name="Bellgard S.E."/>
            <person name="Bellgard M.I."/>
        </authorList>
    </citation>
    <scope>NUCLEOTIDE SEQUENCE</scope>
    <source>
        <tissue evidence="3">Shoot tissue taken approximately 20 cm above the soil surface</tissue>
    </source>
</reference>
<dbReference type="AlphaFoldDB" id="A0A0A8XXS1"/>
<keyword evidence="2" id="KW-1133">Transmembrane helix</keyword>
<feature type="transmembrane region" description="Helical" evidence="2">
    <location>
        <begin position="292"/>
        <end position="314"/>
    </location>
</feature>
<feature type="transmembrane region" description="Helical" evidence="2">
    <location>
        <begin position="152"/>
        <end position="174"/>
    </location>
</feature>
<organism evidence="3">
    <name type="scientific">Arundo donax</name>
    <name type="common">Giant reed</name>
    <name type="synonym">Donax arundinaceus</name>
    <dbReference type="NCBI Taxonomy" id="35708"/>
    <lineage>
        <taxon>Eukaryota</taxon>
        <taxon>Viridiplantae</taxon>
        <taxon>Streptophyta</taxon>
        <taxon>Embryophyta</taxon>
        <taxon>Tracheophyta</taxon>
        <taxon>Spermatophyta</taxon>
        <taxon>Magnoliopsida</taxon>
        <taxon>Liliopsida</taxon>
        <taxon>Poales</taxon>
        <taxon>Poaceae</taxon>
        <taxon>PACMAD clade</taxon>
        <taxon>Arundinoideae</taxon>
        <taxon>Arundineae</taxon>
        <taxon>Arundo</taxon>
    </lineage>
</organism>
<protein>
    <submittedName>
        <fullName evidence="3">Uncharacterized protein</fullName>
    </submittedName>
</protein>
<proteinExistence type="predicted"/>
<feature type="region of interest" description="Disordered" evidence="1">
    <location>
        <begin position="1"/>
        <end position="118"/>
    </location>
</feature>
<feature type="compositionally biased region" description="Basic and acidic residues" evidence="1">
    <location>
        <begin position="26"/>
        <end position="36"/>
    </location>
</feature>
<evidence type="ECO:0000256" key="2">
    <source>
        <dbReference type="SAM" id="Phobius"/>
    </source>
</evidence>
<feature type="transmembrane region" description="Helical" evidence="2">
    <location>
        <begin position="259"/>
        <end position="280"/>
    </location>
</feature>
<reference evidence="3" key="1">
    <citation type="submission" date="2014-09" db="EMBL/GenBank/DDBJ databases">
        <authorList>
            <person name="Magalhaes I.L.F."/>
            <person name="Oliveira U."/>
            <person name="Santos F.R."/>
            <person name="Vidigal T.H.D.A."/>
            <person name="Brescovit A.D."/>
            <person name="Santos A.J."/>
        </authorList>
    </citation>
    <scope>NUCLEOTIDE SEQUENCE</scope>
    <source>
        <tissue evidence="3">Shoot tissue taken approximately 20 cm above the soil surface</tissue>
    </source>
</reference>
<accession>A0A0A8XXS1</accession>
<feature type="transmembrane region" description="Helical" evidence="2">
    <location>
        <begin position="181"/>
        <end position="200"/>
    </location>
</feature>
<feature type="compositionally biased region" description="Polar residues" evidence="1">
    <location>
        <begin position="8"/>
        <end position="19"/>
    </location>
</feature>
<feature type="compositionally biased region" description="Basic and acidic residues" evidence="1">
    <location>
        <begin position="52"/>
        <end position="63"/>
    </location>
</feature>
<feature type="transmembrane region" description="Helical" evidence="2">
    <location>
        <begin position="352"/>
        <end position="375"/>
    </location>
</feature>
<keyword evidence="2" id="KW-0472">Membrane</keyword>
<feature type="transmembrane region" description="Helical" evidence="2">
    <location>
        <begin position="326"/>
        <end position="346"/>
    </location>
</feature>
<name>A0A0A8XXS1_ARUDO</name>
<feature type="transmembrane region" description="Helical" evidence="2">
    <location>
        <begin position="206"/>
        <end position="228"/>
    </location>
</feature>
<sequence length="395" mass="43472">MVVLAPHTTETGSPKSPTFAQIEESEQLKKMEEEKAAAAATKPESSSEEAFDETKGDNNDVTKSEGSSTTASGAVEEDKPLKDGSASNKPTDPLKVIKRASDKPTDPPKVIKQRRRPKPLDRERAELNALIFVSLLVAVFTLITLWRNRGKPLLFLGFVWQLSLLISLSSFLWINFLKVMHTLVVFLSLSQVCLLAAFAHHTLSPAIGMFTVQLSTHFAAGFLGCALAQRRLLQPQATDRYEIPMPDNEEAERLHVLRIAAGLLYGLPTLGVAIRLAWVLSHSADYAPTDLMLHFLMPLSGGLLLWISFIASVLRGALMGQGGLALVFFYFGFIMMNYMLMLVTLGHTVATLATWFAILGLSGFLGYSIGVYNFFKEIQMTRVTRDSVPQASPLQ</sequence>
<evidence type="ECO:0000256" key="1">
    <source>
        <dbReference type="SAM" id="MobiDB-lite"/>
    </source>
</evidence>
<feature type="transmembrane region" description="Helical" evidence="2">
    <location>
        <begin position="125"/>
        <end position="146"/>
    </location>
</feature>
<keyword evidence="2" id="KW-0812">Transmembrane</keyword>
<dbReference type="EMBL" id="GBRH01281388">
    <property type="protein sequence ID" value="JAD16507.1"/>
    <property type="molecule type" value="Transcribed_RNA"/>
</dbReference>